<sequence>MGTLRHGTVDIFRLPSAPVMLSFPLVTGTPSRLGIWCRGGEFTMKQSSSGRKKIFPPFLKSKSTEKTSLKSKTSMAVSMKDLDFAFQGAGQKAYPFLKRIALL</sequence>
<dbReference type="Proteomes" id="UP000652761">
    <property type="component" value="Unassembled WGS sequence"/>
</dbReference>
<name>A0A843V1A5_COLES</name>
<evidence type="ECO:0000313" key="1">
    <source>
        <dbReference type="EMBL" id="MQL86613.1"/>
    </source>
</evidence>
<proteinExistence type="predicted"/>
<protein>
    <submittedName>
        <fullName evidence="1">Uncharacterized protein</fullName>
    </submittedName>
</protein>
<gene>
    <name evidence="1" type="ORF">Taro_019168</name>
</gene>
<comment type="caution">
    <text evidence="1">The sequence shown here is derived from an EMBL/GenBank/DDBJ whole genome shotgun (WGS) entry which is preliminary data.</text>
</comment>
<dbReference type="EMBL" id="NMUH01000915">
    <property type="protein sequence ID" value="MQL86613.1"/>
    <property type="molecule type" value="Genomic_DNA"/>
</dbReference>
<accession>A0A843V1A5</accession>
<evidence type="ECO:0000313" key="2">
    <source>
        <dbReference type="Proteomes" id="UP000652761"/>
    </source>
</evidence>
<organism evidence="1 2">
    <name type="scientific">Colocasia esculenta</name>
    <name type="common">Wild taro</name>
    <name type="synonym">Arum esculentum</name>
    <dbReference type="NCBI Taxonomy" id="4460"/>
    <lineage>
        <taxon>Eukaryota</taxon>
        <taxon>Viridiplantae</taxon>
        <taxon>Streptophyta</taxon>
        <taxon>Embryophyta</taxon>
        <taxon>Tracheophyta</taxon>
        <taxon>Spermatophyta</taxon>
        <taxon>Magnoliopsida</taxon>
        <taxon>Liliopsida</taxon>
        <taxon>Araceae</taxon>
        <taxon>Aroideae</taxon>
        <taxon>Colocasieae</taxon>
        <taxon>Colocasia</taxon>
    </lineage>
</organism>
<dbReference type="AlphaFoldDB" id="A0A843V1A5"/>
<reference evidence="1" key="1">
    <citation type="submission" date="2017-07" db="EMBL/GenBank/DDBJ databases">
        <title>Taro Niue Genome Assembly and Annotation.</title>
        <authorList>
            <person name="Atibalentja N."/>
            <person name="Keating K."/>
            <person name="Fields C.J."/>
        </authorList>
    </citation>
    <scope>NUCLEOTIDE SEQUENCE</scope>
    <source>
        <strain evidence="1">Niue_2</strain>
        <tissue evidence="1">Leaf</tissue>
    </source>
</reference>
<keyword evidence="2" id="KW-1185">Reference proteome</keyword>